<dbReference type="EMBL" id="QEPM01000001">
    <property type="protein sequence ID" value="RDE72108.1"/>
    <property type="molecule type" value="Genomic_DNA"/>
</dbReference>
<organism evidence="1 2">
    <name type="scientific">Aggregatibacter segnis</name>
    <dbReference type="NCBI Taxonomy" id="739"/>
    <lineage>
        <taxon>Bacteria</taxon>
        <taxon>Pseudomonadati</taxon>
        <taxon>Pseudomonadota</taxon>
        <taxon>Gammaproteobacteria</taxon>
        <taxon>Pasteurellales</taxon>
        <taxon>Pasteurellaceae</taxon>
        <taxon>Aggregatibacter</taxon>
    </lineage>
</organism>
<name>A0A8B2U319_9PAST</name>
<accession>A0A8B2U319</accession>
<gene>
    <name evidence="1" type="ORF">DPV83_00375</name>
</gene>
<proteinExistence type="predicted"/>
<dbReference type="Proteomes" id="UP000253998">
    <property type="component" value="Unassembled WGS sequence"/>
</dbReference>
<sequence length="60" mass="7063">MFLNSDKIYRTFLFLKDCLLYSLKQACNPFIKITALLSLSSSQNIFDSCHNFVKKMFLVY</sequence>
<evidence type="ECO:0000313" key="1">
    <source>
        <dbReference type="EMBL" id="RDE72108.1"/>
    </source>
</evidence>
<comment type="caution">
    <text evidence="1">The sequence shown here is derived from an EMBL/GenBank/DDBJ whole genome shotgun (WGS) entry which is preliminary data.</text>
</comment>
<evidence type="ECO:0000313" key="2">
    <source>
        <dbReference type="Proteomes" id="UP000253998"/>
    </source>
</evidence>
<protein>
    <submittedName>
        <fullName evidence="1">Uncharacterized protein</fullName>
    </submittedName>
</protein>
<reference evidence="1 2" key="1">
    <citation type="submission" date="2018-05" db="EMBL/GenBank/DDBJ databases">
        <title>Draft Genome Sequences for a Diverse set of 7 Haemophilus Species.</title>
        <authorList>
            <person name="Nichols M."/>
            <person name="Topaz N."/>
            <person name="Wang X."/>
            <person name="Wang X."/>
            <person name="Boxrud D."/>
        </authorList>
    </citation>
    <scope>NUCLEOTIDE SEQUENCE [LARGE SCALE GENOMIC DNA]</scope>
    <source>
        <strain evidence="1 2">C2001002503</strain>
    </source>
</reference>
<dbReference type="AlphaFoldDB" id="A0A8B2U319"/>